<accession>A0ABW1PDD2</accession>
<dbReference type="RefSeq" id="WP_380640580.1">
    <property type="nucleotide sequence ID" value="NZ_JBHSQO010000043.1"/>
</dbReference>
<keyword evidence="2" id="KW-1185">Reference proteome</keyword>
<proteinExistence type="predicted"/>
<reference evidence="2" key="1">
    <citation type="journal article" date="2019" name="Int. J. Syst. Evol. Microbiol.">
        <title>The Global Catalogue of Microorganisms (GCM) 10K type strain sequencing project: providing services to taxonomists for standard genome sequencing and annotation.</title>
        <authorList>
            <consortium name="The Broad Institute Genomics Platform"/>
            <consortium name="The Broad Institute Genome Sequencing Center for Infectious Disease"/>
            <person name="Wu L."/>
            <person name="Ma J."/>
        </authorList>
    </citation>
    <scope>NUCLEOTIDE SEQUENCE [LARGE SCALE GENOMIC DNA]</scope>
    <source>
        <strain evidence="2">CGMCC 4.7246</strain>
    </source>
</reference>
<protein>
    <submittedName>
        <fullName evidence="1">Aminoglycoside phosphotransferase family protein</fullName>
    </submittedName>
</protein>
<comment type="caution">
    <text evidence="1">The sequence shown here is derived from an EMBL/GenBank/DDBJ whole genome shotgun (WGS) entry which is preliminary data.</text>
</comment>
<organism evidence="1 2">
    <name type="scientific">Saccharothrix lopnurensis</name>
    <dbReference type="NCBI Taxonomy" id="1670621"/>
    <lineage>
        <taxon>Bacteria</taxon>
        <taxon>Bacillati</taxon>
        <taxon>Actinomycetota</taxon>
        <taxon>Actinomycetes</taxon>
        <taxon>Pseudonocardiales</taxon>
        <taxon>Pseudonocardiaceae</taxon>
        <taxon>Saccharothrix</taxon>
    </lineage>
</organism>
<dbReference type="InterPro" id="IPR011009">
    <property type="entry name" value="Kinase-like_dom_sf"/>
</dbReference>
<evidence type="ECO:0000313" key="1">
    <source>
        <dbReference type="EMBL" id="MFC6093405.1"/>
    </source>
</evidence>
<name>A0ABW1PDD2_9PSEU</name>
<dbReference type="Proteomes" id="UP001596220">
    <property type="component" value="Unassembled WGS sequence"/>
</dbReference>
<sequence>MITEEERAARSQRARDAAVAAATELGLDASGATVLYDVFSVVVDLAPSPVVARVPVVTPRGTTSAGFQRTELDVSRWMASRGEPTVVPSGLVPAEPVERDGFAMTFWEKVEGVVPTAYDAVKRMPAVARLHSILAGYPGETGFFPGMQGYVDLAFDDLDGREDLLPAADLARARAEWAVLSPLVTSPSAFARAFPGVPVQVVHGDAPSYNLIETADAVLYSDYEHVGVAPVEWDLAHTGEEAISAYDAAAADLGLRTVDTEVLRVVERLRDLQAVACLAMVPQLPLLVDGLASTLETWRATEPLTGLTGGDPRPTTPAER</sequence>
<gene>
    <name evidence="1" type="ORF">ACFP3R_29390</name>
</gene>
<evidence type="ECO:0000313" key="2">
    <source>
        <dbReference type="Proteomes" id="UP001596220"/>
    </source>
</evidence>
<dbReference type="SUPFAM" id="SSF56112">
    <property type="entry name" value="Protein kinase-like (PK-like)"/>
    <property type="match status" value="1"/>
</dbReference>
<dbReference type="EMBL" id="JBHSQO010000043">
    <property type="protein sequence ID" value="MFC6093405.1"/>
    <property type="molecule type" value="Genomic_DNA"/>
</dbReference>